<dbReference type="EMBL" id="NTWE01000056">
    <property type="protein sequence ID" value="PEV96190.1"/>
    <property type="molecule type" value="Genomic_DNA"/>
</dbReference>
<dbReference type="OrthoDB" id="9811690at2"/>
<dbReference type="RefSeq" id="WP_000122742.1">
    <property type="nucleotide sequence ID" value="NZ_NTWE01000056.1"/>
</dbReference>
<name>A0A2A8PPE2_BACCE</name>
<reference evidence="2 3" key="1">
    <citation type="submission" date="2017-09" db="EMBL/GenBank/DDBJ databases">
        <title>Large-scale bioinformatics analysis of Bacillus genomes uncovers conserved roles of natural products in bacterial physiology.</title>
        <authorList>
            <consortium name="Agbiome Team Llc"/>
            <person name="Bleich R.M."/>
            <person name="Grubbs K.J."/>
            <person name="Santa Maria K.C."/>
            <person name="Allen S.E."/>
            <person name="Farag S."/>
            <person name="Shank E.A."/>
            <person name="Bowers A."/>
        </authorList>
    </citation>
    <scope>NUCLEOTIDE SEQUENCE [LARGE SCALE GENOMIC DNA]</scope>
    <source>
        <strain evidence="2 3">AFS010695</strain>
    </source>
</reference>
<dbReference type="GO" id="GO:0016491">
    <property type="term" value="F:oxidoreductase activity"/>
    <property type="evidence" value="ECO:0007669"/>
    <property type="project" value="InterPro"/>
</dbReference>
<dbReference type="Gene3D" id="1.20.5.420">
    <property type="entry name" value="Immunoglobulin FC, subunit C"/>
    <property type="match status" value="1"/>
</dbReference>
<dbReference type="AlphaFoldDB" id="A0A2A8PPE2"/>
<dbReference type="GO" id="GO:0046872">
    <property type="term" value="F:metal ion binding"/>
    <property type="evidence" value="ECO:0007669"/>
    <property type="project" value="InterPro"/>
</dbReference>
<dbReference type="InterPro" id="IPR003251">
    <property type="entry name" value="Rr_diiron-bd_dom"/>
</dbReference>
<dbReference type="Gene3D" id="6.10.140.1960">
    <property type="match status" value="1"/>
</dbReference>
<dbReference type="SUPFAM" id="SSF47240">
    <property type="entry name" value="Ferritin-like"/>
    <property type="match status" value="1"/>
</dbReference>
<evidence type="ECO:0000313" key="3">
    <source>
        <dbReference type="Proteomes" id="UP000220635"/>
    </source>
</evidence>
<comment type="caution">
    <text evidence="2">The sequence shown here is derived from an EMBL/GenBank/DDBJ whole genome shotgun (WGS) entry which is preliminary data.</text>
</comment>
<feature type="domain" description="Rubrerythrin diiron-binding" evidence="1">
    <location>
        <begin position="112"/>
        <end position="162"/>
    </location>
</feature>
<gene>
    <name evidence="2" type="ORF">CN425_25370</name>
</gene>
<evidence type="ECO:0000259" key="1">
    <source>
        <dbReference type="Pfam" id="PF02915"/>
    </source>
</evidence>
<dbReference type="Pfam" id="PF02915">
    <property type="entry name" value="Rubrerythrin"/>
    <property type="match status" value="1"/>
</dbReference>
<dbReference type="InterPro" id="IPR009078">
    <property type="entry name" value="Ferritin-like_SF"/>
</dbReference>
<proteinExistence type="predicted"/>
<sequence>MSYTVPGGQPQGKPIFVTSKIREAMVAELTAINDYTYHIANSKMEEVNKVWRMIMLDEKKHYGMFLTLLRKYDPVQYETYVYYQNTQFYVKEPMQNYKPNYDEQLILNLIRNDIKGELETAILYDEYASEISYPDVQQIFSVISRDEKYHVEHLTKLLISYDSDSYNGLN</sequence>
<organism evidence="2 3">
    <name type="scientific">Bacillus cereus</name>
    <dbReference type="NCBI Taxonomy" id="1396"/>
    <lineage>
        <taxon>Bacteria</taxon>
        <taxon>Bacillati</taxon>
        <taxon>Bacillota</taxon>
        <taxon>Bacilli</taxon>
        <taxon>Bacillales</taxon>
        <taxon>Bacillaceae</taxon>
        <taxon>Bacillus</taxon>
        <taxon>Bacillus cereus group</taxon>
    </lineage>
</organism>
<evidence type="ECO:0000313" key="2">
    <source>
        <dbReference type="EMBL" id="PEV96190.1"/>
    </source>
</evidence>
<accession>A0A2A8PPE2</accession>
<dbReference type="Proteomes" id="UP000220635">
    <property type="component" value="Unassembled WGS sequence"/>
</dbReference>
<protein>
    <submittedName>
        <fullName evidence="2">Rubrerythrin</fullName>
    </submittedName>
</protein>